<keyword evidence="5" id="KW-0808">Transferase</keyword>
<proteinExistence type="predicted"/>
<dbReference type="Proteomes" id="UP000886124">
    <property type="component" value="Unassembled WGS sequence"/>
</dbReference>
<keyword evidence="8" id="KW-0175">Coiled coil</keyword>
<keyword evidence="9" id="KW-1133">Transmembrane helix</keyword>
<evidence type="ECO:0000256" key="5">
    <source>
        <dbReference type="ARBA" id="ARBA00022679"/>
    </source>
</evidence>
<feature type="transmembrane region" description="Helical" evidence="9">
    <location>
        <begin position="12"/>
        <end position="31"/>
    </location>
</feature>
<feature type="transmembrane region" description="Helical" evidence="9">
    <location>
        <begin position="167"/>
        <end position="186"/>
    </location>
</feature>
<dbReference type="AlphaFoldDB" id="A0A7V5UFC7"/>
<evidence type="ECO:0000256" key="6">
    <source>
        <dbReference type="ARBA" id="ARBA00022777"/>
    </source>
</evidence>
<gene>
    <name evidence="11" type="ORF">ENJ89_08260</name>
</gene>
<evidence type="ECO:0000259" key="10">
    <source>
        <dbReference type="PROSITE" id="PS50885"/>
    </source>
</evidence>
<accession>A0A7V5UFC7</accession>
<dbReference type="GO" id="GO:0000155">
    <property type="term" value="F:phosphorelay sensor kinase activity"/>
    <property type="evidence" value="ECO:0007669"/>
    <property type="project" value="TreeGrafter"/>
</dbReference>
<evidence type="ECO:0000256" key="8">
    <source>
        <dbReference type="SAM" id="Coils"/>
    </source>
</evidence>
<dbReference type="InterPro" id="IPR003660">
    <property type="entry name" value="HAMP_dom"/>
</dbReference>
<evidence type="ECO:0000313" key="11">
    <source>
        <dbReference type="EMBL" id="HHJ53173.1"/>
    </source>
</evidence>
<keyword evidence="9" id="KW-0812">Transmembrane</keyword>
<keyword evidence="7 9" id="KW-0472">Membrane</keyword>
<comment type="subcellular location">
    <subcellularLocation>
        <location evidence="2">Membrane</location>
        <topology evidence="2">Multi-pass membrane protein</topology>
    </subcellularLocation>
</comment>
<comment type="caution">
    <text evidence="11">The sequence shown here is derived from an EMBL/GenBank/DDBJ whole genome shotgun (WGS) entry which is preliminary data.</text>
</comment>
<dbReference type="PROSITE" id="PS50885">
    <property type="entry name" value="HAMP"/>
    <property type="match status" value="1"/>
</dbReference>
<dbReference type="PANTHER" id="PTHR45528">
    <property type="entry name" value="SENSOR HISTIDINE KINASE CPXA"/>
    <property type="match status" value="1"/>
</dbReference>
<feature type="domain" description="HAMP" evidence="10">
    <location>
        <begin position="188"/>
        <end position="240"/>
    </location>
</feature>
<dbReference type="EMBL" id="DROD01000530">
    <property type="protein sequence ID" value="HHJ53173.1"/>
    <property type="molecule type" value="Genomic_DNA"/>
</dbReference>
<dbReference type="InterPro" id="IPR050398">
    <property type="entry name" value="HssS/ArlS-like"/>
</dbReference>
<protein>
    <recommendedName>
        <fullName evidence="3">histidine kinase</fullName>
        <ecNumber evidence="3">2.7.13.3</ecNumber>
    </recommendedName>
</protein>
<feature type="coiled-coil region" evidence="8">
    <location>
        <begin position="214"/>
        <end position="248"/>
    </location>
</feature>
<evidence type="ECO:0000256" key="3">
    <source>
        <dbReference type="ARBA" id="ARBA00012438"/>
    </source>
</evidence>
<reference evidence="11" key="1">
    <citation type="journal article" date="2020" name="mSystems">
        <title>Genome- and Community-Level Interaction Insights into Carbon Utilization and Element Cycling Functions of Hydrothermarchaeota in Hydrothermal Sediment.</title>
        <authorList>
            <person name="Zhou Z."/>
            <person name="Liu Y."/>
            <person name="Xu W."/>
            <person name="Pan J."/>
            <person name="Luo Z.H."/>
            <person name="Li M."/>
        </authorList>
    </citation>
    <scope>NUCLEOTIDE SEQUENCE [LARGE SCALE GENOMIC DNA]</scope>
    <source>
        <strain evidence="11">HyVt-527</strain>
    </source>
</reference>
<organism evidence="11">
    <name type="scientific">Caldithrix abyssi</name>
    <dbReference type="NCBI Taxonomy" id="187145"/>
    <lineage>
        <taxon>Bacteria</taxon>
        <taxon>Pseudomonadati</taxon>
        <taxon>Calditrichota</taxon>
        <taxon>Calditrichia</taxon>
        <taxon>Calditrichales</taxon>
        <taxon>Calditrichaceae</taxon>
        <taxon>Caldithrix</taxon>
    </lineage>
</organism>
<evidence type="ECO:0000256" key="7">
    <source>
        <dbReference type="ARBA" id="ARBA00023136"/>
    </source>
</evidence>
<dbReference type="Pfam" id="PF00672">
    <property type="entry name" value="HAMP"/>
    <property type="match status" value="1"/>
</dbReference>
<name>A0A7V5UFC7_CALAY</name>
<dbReference type="SUPFAM" id="SSF158472">
    <property type="entry name" value="HAMP domain-like"/>
    <property type="match status" value="1"/>
</dbReference>
<keyword evidence="4" id="KW-0597">Phosphoprotein</keyword>
<evidence type="ECO:0000256" key="2">
    <source>
        <dbReference type="ARBA" id="ARBA00004141"/>
    </source>
</evidence>
<dbReference type="EC" id="2.7.13.3" evidence="3"/>
<dbReference type="SMART" id="SM00304">
    <property type="entry name" value="HAMP"/>
    <property type="match status" value="1"/>
</dbReference>
<dbReference type="PANTHER" id="PTHR45528:SF10">
    <property type="entry name" value="METHYL-ACCEPTING CHEMOTAXIS PROTEIN"/>
    <property type="match status" value="1"/>
</dbReference>
<keyword evidence="6" id="KW-0418">Kinase</keyword>
<dbReference type="Gene3D" id="6.10.340.10">
    <property type="match status" value="1"/>
</dbReference>
<evidence type="ECO:0000256" key="1">
    <source>
        <dbReference type="ARBA" id="ARBA00000085"/>
    </source>
</evidence>
<dbReference type="CDD" id="cd06225">
    <property type="entry name" value="HAMP"/>
    <property type="match status" value="1"/>
</dbReference>
<evidence type="ECO:0000256" key="9">
    <source>
        <dbReference type="SAM" id="Phobius"/>
    </source>
</evidence>
<sequence>MKFISLKWKISGLLLFSNVIIGVFLVVFMRFQVYKNLGTELIEKGKIIAQSFAQFAAEQIESRDEIALRQQVSNVTDYEFVEFILIQGSDSTVLADTYNGNVPEKLLKEPIPELEQTAQPKLISLGEDEVNVYEIWAPVEEGYLGYVRVGVRQDYVLRRVRETATKVIGIIIIAITLLWLLIIVIISQKVIKPMTYLTKKADDISKGKLDEEININTHDEIENLGQALERLRESVKIALDRLKKHQSMQI</sequence>
<comment type="catalytic activity">
    <reaction evidence="1">
        <text>ATP + protein L-histidine = ADP + protein N-phospho-L-histidine.</text>
        <dbReference type="EC" id="2.7.13.3"/>
    </reaction>
</comment>
<dbReference type="GO" id="GO:0005886">
    <property type="term" value="C:plasma membrane"/>
    <property type="evidence" value="ECO:0007669"/>
    <property type="project" value="TreeGrafter"/>
</dbReference>
<evidence type="ECO:0000256" key="4">
    <source>
        <dbReference type="ARBA" id="ARBA00022553"/>
    </source>
</evidence>